<evidence type="ECO:0000313" key="1">
    <source>
        <dbReference type="EMBL" id="KAK1586028.1"/>
    </source>
</evidence>
<dbReference type="Proteomes" id="UP001230504">
    <property type="component" value="Unassembled WGS sequence"/>
</dbReference>
<feature type="non-terminal residue" evidence="1">
    <location>
        <position position="212"/>
    </location>
</feature>
<comment type="caution">
    <text evidence="1">The sequence shown here is derived from an EMBL/GenBank/DDBJ whole genome shotgun (WGS) entry which is preliminary data.</text>
</comment>
<reference evidence="1" key="1">
    <citation type="submission" date="2021-06" db="EMBL/GenBank/DDBJ databases">
        <title>Comparative genomics, transcriptomics and evolutionary studies reveal genomic signatures of adaptation to plant cell wall in hemibiotrophic fungi.</title>
        <authorList>
            <consortium name="DOE Joint Genome Institute"/>
            <person name="Baroncelli R."/>
            <person name="Diaz J.F."/>
            <person name="Benocci T."/>
            <person name="Peng M."/>
            <person name="Battaglia E."/>
            <person name="Haridas S."/>
            <person name="Andreopoulos W."/>
            <person name="Labutti K."/>
            <person name="Pangilinan J."/>
            <person name="Floch G.L."/>
            <person name="Makela M.R."/>
            <person name="Henrissat B."/>
            <person name="Grigoriev I.V."/>
            <person name="Crouch J.A."/>
            <person name="De Vries R.P."/>
            <person name="Sukno S.A."/>
            <person name="Thon M.R."/>
        </authorList>
    </citation>
    <scope>NUCLEOTIDE SEQUENCE</scope>
    <source>
        <strain evidence="1">CBS 125086</strain>
    </source>
</reference>
<evidence type="ECO:0008006" key="3">
    <source>
        <dbReference type="Google" id="ProtNLM"/>
    </source>
</evidence>
<sequence>SCLIPSLIQRASSLTGQEPGSKGIKPGQVAATTDRDNFINFCEGKTLTNGQQLAGGSCNGIPMGSLPSAQNMISAVITNPRPGDRLAAGVGFNITVQTVHLRAGLFANPATNYYTAPQELDLAGDVYGHCHVTIQDIGSMTTATPPDASKFAFFKGIDDAGNGNGLLTARVDGGLPPGVYRACTMMSATTHQPVVMPVAQRGAQDDCTRFEV</sequence>
<protein>
    <recommendedName>
        <fullName evidence="3">Ribosomal protein s17</fullName>
    </recommendedName>
</protein>
<accession>A0AAD8V3L9</accession>
<name>A0AAD8V3L9_9PEZI</name>
<dbReference type="InterPro" id="IPR053216">
    <property type="entry name" value="Appressorial_penetr-assoc"/>
</dbReference>
<dbReference type="PANTHER" id="PTHR34587:SF2">
    <property type="entry name" value="G-PROTEIN COUPLED RECEPTORS FAMILY 1 PROFILE DOMAIN-CONTAINING PROTEIN"/>
    <property type="match status" value="1"/>
</dbReference>
<dbReference type="GeneID" id="85437449"/>
<gene>
    <name evidence="1" type="ORF">LY79DRAFT_470942</name>
</gene>
<dbReference type="EMBL" id="JAHLJV010000039">
    <property type="protein sequence ID" value="KAK1586028.1"/>
    <property type="molecule type" value="Genomic_DNA"/>
</dbReference>
<evidence type="ECO:0000313" key="2">
    <source>
        <dbReference type="Proteomes" id="UP001230504"/>
    </source>
</evidence>
<feature type="non-terminal residue" evidence="1">
    <location>
        <position position="1"/>
    </location>
</feature>
<dbReference type="PANTHER" id="PTHR34587">
    <property type="entry name" value="VWFA DOMAIN-CONTAINING PROTEIN"/>
    <property type="match status" value="1"/>
</dbReference>
<dbReference type="AlphaFoldDB" id="A0AAD8V3L9"/>
<organism evidence="1 2">
    <name type="scientific">Colletotrichum navitas</name>
    <dbReference type="NCBI Taxonomy" id="681940"/>
    <lineage>
        <taxon>Eukaryota</taxon>
        <taxon>Fungi</taxon>
        <taxon>Dikarya</taxon>
        <taxon>Ascomycota</taxon>
        <taxon>Pezizomycotina</taxon>
        <taxon>Sordariomycetes</taxon>
        <taxon>Hypocreomycetidae</taxon>
        <taxon>Glomerellales</taxon>
        <taxon>Glomerellaceae</taxon>
        <taxon>Colletotrichum</taxon>
        <taxon>Colletotrichum graminicola species complex</taxon>
    </lineage>
</organism>
<proteinExistence type="predicted"/>
<dbReference type="RefSeq" id="XP_060412996.1">
    <property type="nucleotide sequence ID" value="XM_060553209.1"/>
</dbReference>
<keyword evidence="2" id="KW-1185">Reference proteome</keyword>